<dbReference type="InterPro" id="IPR051023">
    <property type="entry name" value="PP2A_Regulatory_Subunit_A"/>
</dbReference>
<dbReference type="GO" id="GO:0000159">
    <property type="term" value="C:protein phosphatase type 2A complex"/>
    <property type="evidence" value="ECO:0007669"/>
    <property type="project" value="TreeGrafter"/>
</dbReference>
<dbReference type="InterPro" id="IPR011989">
    <property type="entry name" value="ARM-like"/>
</dbReference>
<dbReference type="GO" id="GO:0005634">
    <property type="term" value="C:nucleus"/>
    <property type="evidence" value="ECO:0007669"/>
    <property type="project" value="TreeGrafter"/>
</dbReference>
<dbReference type="PANTHER" id="PTHR10648:SF4">
    <property type="entry name" value="PROTEIN PHOSPHATASE 2 (FORMERLY 2A), REGULATORY SUBUNIT A, BETA ISOFORM-RELATED"/>
    <property type="match status" value="1"/>
</dbReference>
<dbReference type="AlphaFoldDB" id="A0AAD5GKY7"/>
<evidence type="ECO:0000313" key="3">
    <source>
        <dbReference type="EMBL" id="KAI7744011.1"/>
    </source>
</evidence>
<dbReference type="GO" id="GO:0005829">
    <property type="term" value="C:cytosol"/>
    <property type="evidence" value="ECO:0007669"/>
    <property type="project" value="TreeGrafter"/>
</dbReference>
<dbReference type="GO" id="GO:0019888">
    <property type="term" value="F:protein phosphatase regulator activity"/>
    <property type="evidence" value="ECO:0007669"/>
    <property type="project" value="TreeGrafter"/>
</dbReference>
<evidence type="ECO:0000313" key="4">
    <source>
        <dbReference type="Proteomes" id="UP001206925"/>
    </source>
</evidence>
<protein>
    <submittedName>
        <fullName evidence="3">Uncharacterized protein</fullName>
    </submittedName>
</protein>
<feature type="repeat" description="HEAT" evidence="2">
    <location>
        <begin position="108"/>
        <end position="141"/>
    </location>
</feature>
<reference evidence="3" key="1">
    <citation type="submission" date="2022-06" db="EMBL/GenBank/DDBJ databases">
        <title>Uncovering the hologenomic basis of an extraordinary plant invasion.</title>
        <authorList>
            <person name="Bieker V.C."/>
            <person name="Martin M.D."/>
            <person name="Gilbert T."/>
            <person name="Hodgins K."/>
            <person name="Battlay P."/>
            <person name="Petersen B."/>
            <person name="Wilson J."/>
        </authorList>
    </citation>
    <scope>NUCLEOTIDE SEQUENCE</scope>
    <source>
        <strain evidence="3">AA19_3_7</strain>
        <tissue evidence="3">Leaf</tissue>
    </source>
</reference>
<comment type="caution">
    <text evidence="3">The sequence shown here is derived from an EMBL/GenBank/DDBJ whole genome shotgun (WGS) entry which is preliminary data.</text>
</comment>
<organism evidence="3 4">
    <name type="scientific">Ambrosia artemisiifolia</name>
    <name type="common">Common ragweed</name>
    <dbReference type="NCBI Taxonomy" id="4212"/>
    <lineage>
        <taxon>Eukaryota</taxon>
        <taxon>Viridiplantae</taxon>
        <taxon>Streptophyta</taxon>
        <taxon>Embryophyta</taxon>
        <taxon>Tracheophyta</taxon>
        <taxon>Spermatophyta</taxon>
        <taxon>Magnoliopsida</taxon>
        <taxon>eudicotyledons</taxon>
        <taxon>Gunneridae</taxon>
        <taxon>Pentapetalae</taxon>
        <taxon>asterids</taxon>
        <taxon>campanulids</taxon>
        <taxon>Asterales</taxon>
        <taxon>Asteraceae</taxon>
        <taxon>Asteroideae</taxon>
        <taxon>Heliantheae alliance</taxon>
        <taxon>Heliantheae</taxon>
        <taxon>Ambrosia</taxon>
    </lineage>
</organism>
<feature type="non-terminal residue" evidence="3">
    <location>
        <position position="141"/>
    </location>
</feature>
<accession>A0AAD5GKY7</accession>
<dbReference type="PROSITE" id="PS50077">
    <property type="entry name" value="HEAT_REPEAT"/>
    <property type="match status" value="2"/>
</dbReference>
<proteinExistence type="predicted"/>
<dbReference type="InterPro" id="IPR016024">
    <property type="entry name" value="ARM-type_fold"/>
</dbReference>
<sequence>MRVLDSCRSDECCRSPNFWTQQLSNFFPYFSLLKDEFPDVRLNIISKLDQVNQVIGIDLLSQSLLPAIVELAEDRHWRNPHYLYRMIVLRAISLLAPVMGSEVACSKLLPVVVTASKDRVQNIKFNVAKVLQSLVPLVDHS</sequence>
<name>A0AAD5GKY7_AMBAR</name>
<dbReference type="EMBL" id="JAMZMK010007609">
    <property type="protein sequence ID" value="KAI7744011.1"/>
    <property type="molecule type" value="Genomic_DNA"/>
</dbReference>
<keyword evidence="4" id="KW-1185">Reference proteome</keyword>
<dbReference type="Proteomes" id="UP001206925">
    <property type="component" value="Unassembled WGS sequence"/>
</dbReference>
<dbReference type="PANTHER" id="PTHR10648">
    <property type="entry name" value="SERINE/THREONINE-PROTEIN PHOSPHATASE PP2A 65 KDA REGULATORY SUBUNIT"/>
    <property type="match status" value="1"/>
</dbReference>
<dbReference type="Gene3D" id="1.25.10.10">
    <property type="entry name" value="Leucine-rich Repeat Variant"/>
    <property type="match status" value="1"/>
</dbReference>
<feature type="repeat" description="HEAT" evidence="2">
    <location>
        <begin position="64"/>
        <end position="107"/>
    </location>
</feature>
<dbReference type="SUPFAM" id="SSF48371">
    <property type="entry name" value="ARM repeat"/>
    <property type="match status" value="1"/>
</dbReference>
<evidence type="ECO:0000256" key="2">
    <source>
        <dbReference type="PROSITE-ProRule" id="PRU00103"/>
    </source>
</evidence>
<gene>
    <name evidence="3" type="ORF">M8C21_001797</name>
</gene>
<evidence type="ECO:0000256" key="1">
    <source>
        <dbReference type="ARBA" id="ARBA00022737"/>
    </source>
</evidence>
<dbReference type="InterPro" id="IPR021133">
    <property type="entry name" value="HEAT_type_2"/>
</dbReference>
<keyword evidence="1" id="KW-0677">Repeat</keyword>